<accession>A0A6J6CEE1</accession>
<evidence type="ECO:0000256" key="2">
    <source>
        <dbReference type="ARBA" id="ARBA00006706"/>
    </source>
</evidence>
<evidence type="ECO:0000256" key="5">
    <source>
        <dbReference type="ARBA" id="ARBA00022842"/>
    </source>
</evidence>
<name>A0A6J6CEE1_9ZZZZ</name>
<dbReference type="PROSITE" id="PS00444">
    <property type="entry name" value="POLYPRENYL_SYNTHASE_2"/>
    <property type="match status" value="1"/>
</dbReference>
<dbReference type="SUPFAM" id="SSF48576">
    <property type="entry name" value="Terpenoid synthases"/>
    <property type="match status" value="1"/>
</dbReference>
<dbReference type="AlphaFoldDB" id="A0A6J6CEE1"/>
<dbReference type="InterPro" id="IPR000092">
    <property type="entry name" value="Polyprenyl_synt"/>
</dbReference>
<organism evidence="6">
    <name type="scientific">freshwater metagenome</name>
    <dbReference type="NCBI Taxonomy" id="449393"/>
    <lineage>
        <taxon>unclassified sequences</taxon>
        <taxon>metagenomes</taxon>
        <taxon>ecological metagenomes</taxon>
    </lineage>
</organism>
<proteinExistence type="inferred from homology"/>
<dbReference type="InterPro" id="IPR008949">
    <property type="entry name" value="Isoprenoid_synthase_dom_sf"/>
</dbReference>
<dbReference type="InterPro" id="IPR033749">
    <property type="entry name" value="Polyprenyl_synt_CS"/>
</dbReference>
<comment type="similarity">
    <text evidence="2">Belongs to the FPP/GGPP synthase family.</text>
</comment>
<dbReference type="GO" id="GO:0046872">
    <property type="term" value="F:metal ion binding"/>
    <property type="evidence" value="ECO:0007669"/>
    <property type="project" value="UniProtKB-KW"/>
</dbReference>
<dbReference type="Gene3D" id="1.10.600.10">
    <property type="entry name" value="Farnesyl Diphosphate Synthase"/>
    <property type="match status" value="1"/>
</dbReference>
<evidence type="ECO:0000256" key="1">
    <source>
        <dbReference type="ARBA" id="ARBA00001946"/>
    </source>
</evidence>
<keyword evidence="5" id="KW-0460">Magnesium</keyword>
<sequence>MHRRFERSHRERHGVGDSESFGHATALLIGDLALVWSTQALNLSGLSLAQLQAVNPIFDIMRVELMAGQYLDMHGGSRNEMTIDDALKIATYKSGKYTIERPLHFGAALSGAGEDFLPIYTEYGIPLGIAFQMRDDLLGVFGDSSVTGKPAGDDLIEGKRTALIAYAQQNLATNELNEFVKLFGQKSLTLDEINALRELIQRSGAVDFIEKLIEEKTILALSAIKDPKISRSGREFLSELAIKATQRSA</sequence>
<comment type="cofactor">
    <cofactor evidence="1">
        <name>Mg(2+)</name>
        <dbReference type="ChEBI" id="CHEBI:18420"/>
    </cofactor>
</comment>
<dbReference type="PANTHER" id="PTHR12001">
    <property type="entry name" value="GERANYLGERANYL PYROPHOSPHATE SYNTHASE"/>
    <property type="match status" value="1"/>
</dbReference>
<evidence type="ECO:0000256" key="3">
    <source>
        <dbReference type="ARBA" id="ARBA00022679"/>
    </source>
</evidence>
<dbReference type="Pfam" id="PF00348">
    <property type="entry name" value="polyprenyl_synt"/>
    <property type="match status" value="1"/>
</dbReference>
<evidence type="ECO:0000256" key="4">
    <source>
        <dbReference type="ARBA" id="ARBA00022723"/>
    </source>
</evidence>
<dbReference type="PANTHER" id="PTHR12001:SF85">
    <property type="entry name" value="SHORT CHAIN ISOPRENYL DIPHOSPHATE SYNTHASE"/>
    <property type="match status" value="1"/>
</dbReference>
<keyword evidence="4" id="KW-0479">Metal-binding</keyword>
<reference evidence="6" key="1">
    <citation type="submission" date="2020-05" db="EMBL/GenBank/DDBJ databases">
        <authorList>
            <person name="Chiriac C."/>
            <person name="Salcher M."/>
            <person name="Ghai R."/>
            <person name="Kavagutti S V."/>
        </authorList>
    </citation>
    <scope>NUCLEOTIDE SEQUENCE</scope>
</reference>
<protein>
    <submittedName>
        <fullName evidence="6">Unannotated protein</fullName>
    </submittedName>
</protein>
<keyword evidence="3" id="KW-0808">Transferase</keyword>
<gene>
    <name evidence="6" type="ORF">UFOPK1506_00289</name>
</gene>
<dbReference type="EMBL" id="CAEZSV010000033">
    <property type="protein sequence ID" value="CAB4548603.1"/>
    <property type="molecule type" value="Genomic_DNA"/>
</dbReference>
<evidence type="ECO:0000313" key="6">
    <source>
        <dbReference type="EMBL" id="CAB4548603.1"/>
    </source>
</evidence>
<dbReference type="GO" id="GO:0004659">
    <property type="term" value="F:prenyltransferase activity"/>
    <property type="evidence" value="ECO:0007669"/>
    <property type="project" value="InterPro"/>
</dbReference>
<dbReference type="GO" id="GO:0008299">
    <property type="term" value="P:isoprenoid biosynthetic process"/>
    <property type="evidence" value="ECO:0007669"/>
    <property type="project" value="InterPro"/>
</dbReference>